<sequence length="841" mass="90949">MHRRPGRSTGRLLLAAVCIAVALLPPAALAADEPPPPVPAAAGKDALFDKVFGQRARATKLRQIDLPVRFDGQELGVVPARLSGDPRTAQVDIPRLAELLRDVAQDAALDELRRLAGPDGFAVPAPPAPGRIEVAINAADLSVQVTVPPDIRRLVRIDVQGRSDAARGYLVRPPADLSAYVNARAAIGYLSLPGGGVQDEGRGPLTVSLEGAVNLKGWVVETDSYYREDGERRWSRGPTRLVRDFPDSGVRVQAGDLTYPVSGQQVGRPLSGLSVARNFSLQPYRSVQPAGQRDFILETPSLVEVFVNGRPTRTLRLSPGPYNLANFPGASGTNDIQIRITDQFGREQTIEFPFFFDNQLLAGGIHEFGYTIGYPYTTDGDNLAYDRDRPTFSGFHRIGLSDRLTLGAGLQADRQQQVAGAEMLLATPIGTLGVEPSVSFGAATGYAATLGYRDYRTGDSFWQQRTTTAQISWRDSAYGSFGTLDPDNDIALDAAFRFSQPLAPDLTATLGGRWRENREPERVDGYAMDLTLRRRLGRTASWDLTFSHDRDTDGERETGAYVSLRVSLDEGRHTAGASFDTVRREKRLDWRYQSLEPVDQLSLSLDATGASGSDRLQGSAGYVHQRFSAGVRHDVVERTTGGTENRTQANFATALAYADGHVALSRPISNSFALVVPHPRLAGRTVGVDPVNGSYLARTDGLGPPVVPNISAYLVRPLLLDVPEVPLGYDIGEDRPAVRPGYRTGTVVPVGTDATVSLDGSLTGPDGQPVALASGVLRPVGGPERQEIQFFSNRRGRFRVESVRPGRWELVLVGVEARPVPVEVPADAEGVLPLGEVRLQP</sequence>
<evidence type="ECO:0000256" key="1">
    <source>
        <dbReference type="RuleBase" id="RU003884"/>
    </source>
</evidence>
<gene>
    <name evidence="3" type="ordered locus">RC1_0158</name>
</gene>
<feature type="chain" id="PRO_5002844307" evidence="2">
    <location>
        <begin position="31"/>
        <end position="841"/>
    </location>
</feature>
<dbReference type="HOGENOM" id="CLU_018476_0_0_5"/>
<dbReference type="InterPro" id="IPR018030">
    <property type="entry name" value="Fimbrial_membr_usher_CS"/>
</dbReference>
<evidence type="ECO:0000313" key="4">
    <source>
        <dbReference type="Proteomes" id="UP000001591"/>
    </source>
</evidence>
<dbReference type="PANTHER" id="PTHR30451">
    <property type="entry name" value="OUTER MEMBRANE USHER PROTEIN"/>
    <property type="match status" value="1"/>
</dbReference>
<dbReference type="GO" id="GO:0009297">
    <property type="term" value="P:pilus assembly"/>
    <property type="evidence" value="ECO:0007669"/>
    <property type="project" value="InterPro"/>
</dbReference>
<protein>
    <submittedName>
        <fullName evidence="3">Fimbrial usher protein, putative</fullName>
    </submittedName>
</protein>
<dbReference type="GO" id="GO:0015473">
    <property type="term" value="F:fimbrial usher porin activity"/>
    <property type="evidence" value="ECO:0007669"/>
    <property type="project" value="InterPro"/>
</dbReference>
<proteinExistence type="inferred from homology"/>
<dbReference type="InterPro" id="IPR000015">
    <property type="entry name" value="Fimb_usher"/>
</dbReference>
<organism evidence="3 4">
    <name type="scientific">Rhodospirillum centenum (strain ATCC 51521 / SW)</name>
    <dbReference type="NCBI Taxonomy" id="414684"/>
    <lineage>
        <taxon>Bacteria</taxon>
        <taxon>Pseudomonadati</taxon>
        <taxon>Pseudomonadota</taxon>
        <taxon>Alphaproteobacteria</taxon>
        <taxon>Rhodospirillales</taxon>
        <taxon>Rhodospirillaceae</taxon>
        <taxon>Rhodospirillum</taxon>
    </lineage>
</organism>
<keyword evidence="1" id="KW-0813">Transport</keyword>
<name>B6IQ71_RHOCS</name>
<dbReference type="eggNOG" id="COG3188">
    <property type="taxonomic scope" value="Bacteria"/>
</dbReference>
<dbReference type="InterPro" id="IPR042186">
    <property type="entry name" value="FimD_plug_dom"/>
</dbReference>
<keyword evidence="2" id="KW-0732">Signal</keyword>
<dbReference type="Proteomes" id="UP000001591">
    <property type="component" value="Chromosome"/>
</dbReference>
<keyword evidence="4" id="KW-1185">Reference proteome</keyword>
<dbReference type="PROSITE" id="PS01151">
    <property type="entry name" value="FIMBRIAL_USHER"/>
    <property type="match status" value="1"/>
</dbReference>
<dbReference type="PANTHER" id="PTHR30451:SF5">
    <property type="entry name" value="SLR0019 PROTEIN"/>
    <property type="match status" value="1"/>
</dbReference>
<dbReference type="AlphaFoldDB" id="B6IQ71"/>
<dbReference type="EMBL" id="CP000613">
    <property type="protein sequence ID" value="ACI97607.1"/>
    <property type="molecule type" value="Genomic_DNA"/>
</dbReference>
<dbReference type="KEGG" id="rce:RC1_0158"/>
<dbReference type="Gene3D" id="2.60.40.2610">
    <property type="entry name" value="Outer membrane usher protein FimD, plug domain"/>
    <property type="match status" value="1"/>
</dbReference>
<keyword evidence="1" id="KW-0472">Membrane</keyword>
<accession>B6IQ71</accession>
<comment type="similarity">
    <text evidence="1">Belongs to the fimbrial export usher family.</text>
</comment>
<feature type="signal peptide" evidence="2">
    <location>
        <begin position="1"/>
        <end position="30"/>
    </location>
</feature>
<keyword evidence="1" id="KW-0812">Transmembrane</keyword>
<keyword evidence="1" id="KW-0998">Cell outer membrane</keyword>
<dbReference type="GO" id="GO:0009279">
    <property type="term" value="C:cell outer membrane"/>
    <property type="evidence" value="ECO:0007669"/>
    <property type="project" value="UniProtKB-SubCell"/>
</dbReference>
<reference evidence="3 4" key="1">
    <citation type="journal article" date="2010" name="BMC Genomics">
        <title>Metabolic flexibility revealed in the genome of the cyst-forming alpha-1 proteobacterium Rhodospirillum centenum.</title>
        <authorList>
            <person name="Lu Y.K."/>
            <person name="Marden J."/>
            <person name="Han M."/>
            <person name="Swingley W.D."/>
            <person name="Mastrian S.D."/>
            <person name="Chowdhury S.R."/>
            <person name="Hao J."/>
            <person name="Helmy T."/>
            <person name="Kim S."/>
            <person name="Kurdoglu A.A."/>
            <person name="Matthies H.J."/>
            <person name="Rollo D."/>
            <person name="Stothard P."/>
            <person name="Blankenship R.E."/>
            <person name="Bauer C.E."/>
            <person name="Touchman J.W."/>
        </authorList>
    </citation>
    <scope>NUCLEOTIDE SEQUENCE [LARGE SCALE GENOMIC DNA]</scope>
    <source>
        <strain evidence="4">ATCC 51521 / SW</strain>
    </source>
</reference>
<dbReference type="RefSeq" id="WP_012565398.1">
    <property type="nucleotide sequence ID" value="NC_011420.2"/>
</dbReference>
<dbReference type="STRING" id="414684.RC1_0158"/>
<comment type="subcellular location">
    <subcellularLocation>
        <location evidence="1">Cell outer membrane</location>
        <topology evidence="1">Multi-pass membrane protein</topology>
    </subcellularLocation>
</comment>
<dbReference type="Gene3D" id="2.60.40.3110">
    <property type="match status" value="1"/>
</dbReference>
<keyword evidence="1" id="KW-1029">Fimbrium biogenesis</keyword>
<evidence type="ECO:0000313" key="3">
    <source>
        <dbReference type="EMBL" id="ACI97607.1"/>
    </source>
</evidence>
<dbReference type="Pfam" id="PF00577">
    <property type="entry name" value="Usher"/>
    <property type="match status" value="1"/>
</dbReference>
<evidence type="ECO:0000256" key="2">
    <source>
        <dbReference type="SAM" id="SignalP"/>
    </source>
</evidence>